<keyword evidence="5" id="KW-0812">Transmembrane</keyword>
<keyword evidence="5" id="KW-1133">Transmembrane helix</keyword>
<feature type="transmembrane region" description="Helical" evidence="5">
    <location>
        <begin position="81"/>
        <end position="99"/>
    </location>
</feature>
<dbReference type="GO" id="GO:0022857">
    <property type="term" value="F:transmembrane transporter activity"/>
    <property type="evidence" value="ECO:0007669"/>
    <property type="project" value="InterPro"/>
</dbReference>
<dbReference type="InterPro" id="IPR001680">
    <property type="entry name" value="WD40_rpt"/>
</dbReference>
<proteinExistence type="predicted"/>
<evidence type="ECO:0000256" key="5">
    <source>
        <dbReference type="SAM" id="Phobius"/>
    </source>
</evidence>
<dbReference type="EMBL" id="GL983504">
    <property type="protein sequence ID" value="EGR33171.1"/>
    <property type="molecule type" value="Genomic_DNA"/>
</dbReference>
<organism evidence="6 7">
    <name type="scientific">Ichthyophthirius multifiliis</name>
    <name type="common">White spot disease agent</name>
    <name type="synonym">Ich</name>
    <dbReference type="NCBI Taxonomy" id="5932"/>
    <lineage>
        <taxon>Eukaryota</taxon>
        <taxon>Sar</taxon>
        <taxon>Alveolata</taxon>
        <taxon>Ciliophora</taxon>
        <taxon>Intramacronucleata</taxon>
        <taxon>Oligohymenophorea</taxon>
        <taxon>Hymenostomatida</taxon>
        <taxon>Ophryoglenina</taxon>
        <taxon>Ichthyophthirius</taxon>
    </lineage>
</organism>
<keyword evidence="4" id="KW-0175">Coiled coil</keyword>
<dbReference type="PANTHER" id="PTHR19845:SF0">
    <property type="entry name" value="KATANIN P80 WD40 REPEAT-CONTAINING SUBUNIT B1"/>
    <property type="match status" value="1"/>
</dbReference>
<dbReference type="PANTHER" id="PTHR19845">
    <property type="entry name" value="KATANIN P80 SUBUNIT"/>
    <property type="match status" value="1"/>
</dbReference>
<keyword evidence="5" id="KW-0472">Membrane</keyword>
<reference evidence="6 7" key="1">
    <citation type="submission" date="2011-07" db="EMBL/GenBank/DDBJ databases">
        <authorList>
            <person name="Coyne R."/>
            <person name="Brami D."/>
            <person name="Johnson J."/>
            <person name="Hostetler J."/>
            <person name="Hannick L."/>
            <person name="Clark T."/>
            <person name="Cassidy-Hanley D."/>
            <person name="Inman J."/>
        </authorList>
    </citation>
    <scope>NUCLEOTIDE SEQUENCE [LARGE SCALE GENOMIC DNA]</scope>
    <source>
        <strain evidence="6 7">G5</strain>
    </source>
</reference>
<feature type="transmembrane region" description="Helical" evidence="5">
    <location>
        <begin position="33"/>
        <end position="51"/>
    </location>
</feature>
<keyword evidence="6" id="KW-0328">Glycosyltransferase</keyword>
<feature type="repeat" description="WD" evidence="3">
    <location>
        <begin position="439"/>
        <end position="480"/>
    </location>
</feature>
<dbReference type="OrthoDB" id="538223at2759"/>
<sequence length="740" mass="85405">SCLLNCNMFSFQFHILIYKSNIQHISYNSKFEFFSYCISLFTFIISNKLFVRKIWNKDLGYLFCNFFLAAVWLRLLVNQSFYFVLIAHILIGIGSPASANPITKISSIWFRQEHRQIVTSIIIFSTFIFQMLFQMIPGMWLRNYNIDQDEKDGYIQGKKLIFQLLKLHALASTIILIPSIIVFREKPPTPPSFSADQKREEYFESLKIIVKDKNYVIVLLSYSLLYGQFVAFGSSSSYITTPFKYSTQQLAIAFLCVMISGFFGNIILGYFFKKSLKYKKYICIGILGTVVGFFSLFSLPVLLELSTECVYPVGENVSAGFLQSCDTEVYSGSSKGIINIWDIEQQKISNTLKAHNLSITSLSIFPFEDQKNILISGSQDTLIKVWDVRTKCILSTLKGHNNPISYLSASPDSRFIASGSTDGVIKFWDLFQNKLISTLIHHEEQITNLKFNPVEMALSSSSQDKCISYYDLETFQLISKTKPDIQSTQSILFDDEGKLLYSASDYNLKVWNLEDNAQLLIQADTNWKGIQDLQKAEYGNVLLATQSYGNSFNLWVCTLDANQQKINQDNFQFENNNFQRSNSELTHNINNDNNQKQGKNQLIKQSSQENFTFKLQDNNQILQVQQQIINNSIPKNIPDISITNQTKTLDISQIKNINQFKQEELPKIQEQIENVKIQIDQQIKQQQINQELKIKKDQNQIILQQEQVFFLLLFVYLFQINYNSKNKIKTQLINQLKNQI</sequence>
<evidence type="ECO:0000256" key="2">
    <source>
        <dbReference type="ARBA" id="ARBA00022737"/>
    </source>
</evidence>
<keyword evidence="2" id="KW-0677">Repeat</keyword>
<dbReference type="EC" id="2.4.1.37" evidence="6"/>
<feature type="non-terminal residue" evidence="6">
    <location>
        <position position="1"/>
    </location>
</feature>
<feature type="repeat" description="WD" evidence="3">
    <location>
        <begin position="352"/>
        <end position="396"/>
    </location>
</feature>
<dbReference type="InterPro" id="IPR015943">
    <property type="entry name" value="WD40/YVTN_repeat-like_dom_sf"/>
</dbReference>
<evidence type="ECO:0000256" key="3">
    <source>
        <dbReference type="PROSITE-ProRule" id="PRU00221"/>
    </source>
</evidence>
<name>G0QNN4_ICHMU</name>
<dbReference type="STRING" id="857967.G0QNN4"/>
<keyword evidence="7" id="KW-1185">Reference proteome</keyword>
<keyword evidence="6" id="KW-0808">Transferase</keyword>
<dbReference type="Pfam" id="PF00400">
    <property type="entry name" value="WD40"/>
    <property type="match status" value="3"/>
</dbReference>
<dbReference type="InterPro" id="IPR011701">
    <property type="entry name" value="MFS"/>
</dbReference>
<dbReference type="Gene3D" id="1.20.1250.20">
    <property type="entry name" value="MFS general substrate transporter like domains"/>
    <property type="match status" value="1"/>
</dbReference>
<feature type="transmembrane region" description="Helical" evidence="5">
    <location>
        <begin position="281"/>
        <end position="303"/>
    </location>
</feature>
<dbReference type="PRINTS" id="PR00320">
    <property type="entry name" value="GPROTEINBRPT"/>
</dbReference>
<dbReference type="Pfam" id="PF07690">
    <property type="entry name" value="MFS_1"/>
    <property type="match status" value="1"/>
</dbReference>
<dbReference type="SUPFAM" id="SSF50978">
    <property type="entry name" value="WD40 repeat-like"/>
    <property type="match status" value="1"/>
</dbReference>
<accession>G0QNN4</accession>
<dbReference type="Proteomes" id="UP000008983">
    <property type="component" value="Unassembled WGS sequence"/>
</dbReference>
<dbReference type="InterPro" id="IPR020472">
    <property type="entry name" value="WD40_PAC1"/>
</dbReference>
<protein>
    <submittedName>
        <fullName evidence="6">Major facilitator superfamily protein, putative</fullName>
        <ecNumber evidence="6">2.4.1.37</ecNumber>
    </submittedName>
</protein>
<evidence type="ECO:0000256" key="1">
    <source>
        <dbReference type="ARBA" id="ARBA00022574"/>
    </source>
</evidence>
<feature type="transmembrane region" description="Helical" evidence="5">
    <location>
        <begin position="160"/>
        <end position="183"/>
    </location>
</feature>
<evidence type="ECO:0000313" key="6">
    <source>
        <dbReference type="EMBL" id="EGR33171.1"/>
    </source>
</evidence>
<dbReference type="OMA" id="WICHGLE"/>
<dbReference type="GO" id="GO:0007019">
    <property type="term" value="P:microtubule depolymerization"/>
    <property type="evidence" value="ECO:0007669"/>
    <property type="project" value="TreeGrafter"/>
</dbReference>
<dbReference type="Gene3D" id="2.130.10.10">
    <property type="entry name" value="YVTN repeat-like/Quinoprotein amine dehydrogenase"/>
    <property type="match status" value="1"/>
</dbReference>
<feature type="transmembrane region" description="Helical" evidence="5">
    <location>
        <begin position="58"/>
        <end position="75"/>
    </location>
</feature>
<feature type="transmembrane region" description="Helical" evidence="5">
    <location>
        <begin position="251"/>
        <end position="272"/>
    </location>
</feature>
<dbReference type="InParanoid" id="G0QNN4"/>
<dbReference type="InterPro" id="IPR019775">
    <property type="entry name" value="WD40_repeat_CS"/>
</dbReference>
<evidence type="ECO:0000256" key="4">
    <source>
        <dbReference type="SAM" id="Coils"/>
    </source>
</evidence>
<dbReference type="CDD" id="cd00200">
    <property type="entry name" value="WD40"/>
    <property type="match status" value="1"/>
</dbReference>
<dbReference type="SUPFAM" id="SSF103473">
    <property type="entry name" value="MFS general substrate transporter"/>
    <property type="match status" value="1"/>
</dbReference>
<dbReference type="PROSITE" id="PS50082">
    <property type="entry name" value="WD_REPEATS_2"/>
    <property type="match status" value="3"/>
</dbReference>
<dbReference type="eggNOG" id="KOG2563">
    <property type="taxonomic scope" value="Eukaryota"/>
</dbReference>
<keyword evidence="1 3" id="KW-0853">WD repeat</keyword>
<dbReference type="eggNOG" id="KOG0267">
    <property type="taxonomic scope" value="Eukaryota"/>
</dbReference>
<dbReference type="PROSITE" id="PS50294">
    <property type="entry name" value="WD_REPEATS_REGION"/>
    <property type="match status" value="2"/>
</dbReference>
<gene>
    <name evidence="6" type="ORF">IMG5_060370</name>
</gene>
<dbReference type="AlphaFoldDB" id="G0QNN4"/>
<dbReference type="InterPro" id="IPR036322">
    <property type="entry name" value="WD40_repeat_dom_sf"/>
</dbReference>
<dbReference type="GeneID" id="14909344"/>
<dbReference type="SMART" id="SM00320">
    <property type="entry name" value="WD40"/>
    <property type="match status" value="5"/>
</dbReference>
<dbReference type="RefSeq" id="XP_004037157.1">
    <property type="nucleotide sequence ID" value="XM_004037109.1"/>
</dbReference>
<dbReference type="InterPro" id="IPR036259">
    <property type="entry name" value="MFS_trans_sf"/>
</dbReference>
<feature type="transmembrane region" description="Helical" evidence="5">
    <location>
        <begin position="120"/>
        <end position="140"/>
    </location>
</feature>
<feature type="repeat" description="WD" evidence="3">
    <location>
        <begin position="397"/>
        <end position="438"/>
    </location>
</feature>
<dbReference type="GO" id="GO:0004381">
    <property type="term" value="F:fucosylgalactoside 3-alpha-galactosyltransferase activity"/>
    <property type="evidence" value="ECO:0007669"/>
    <property type="project" value="UniProtKB-EC"/>
</dbReference>
<dbReference type="PROSITE" id="PS00678">
    <property type="entry name" value="WD_REPEATS_1"/>
    <property type="match status" value="2"/>
</dbReference>
<dbReference type="GO" id="GO:0008352">
    <property type="term" value="C:katanin complex"/>
    <property type="evidence" value="ECO:0007669"/>
    <property type="project" value="TreeGrafter"/>
</dbReference>
<evidence type="ECO:0000313" key="7">
    <source>
        <dbReference type="Proteomes" id="UP000008983"/>
    </source>
</evidence>
<feature type="coiled-coil region" evidence="4">
    <location>
        <begin position="658"/>
        <end position="685"/>
    </location>
</feature>
<feature type="transmembrane region" description="Helical" evidence="5">
    <location>
        <begin position="215"/>
        <end position="239"/>
    </location>
</feature>